<protein>
    <recommendedName>
        <fullName evidence="1">Na+-translocating membrane potential-generating system MpsC domain-containing protein</fullName>
    </recommendedName>
</protein>
<evidence type="ECO:0000313" key="2">
    <source>
        <dbReference type="EMBL" id="APH06389.1"/>
    </source>
</evidence>
<sequence>MKKIENPYQEDLLLLSSSLSKLLKRRFGKGPETCYITMHASKLVIHIRNFITPAEDVLLKSKKRQLAHTFRASVMETVFKEFSQEAIDTLGIPFNYYLQDWNFEQNSALLLMENRETDEWIDSFISPLLKEKIFQLMTEICSEVHKQPTSMEVIKAHPNLYVIKSTGVLLQVEKMLVTKGHEDLLNERTAEIKESYLRHATAFQELFESKVEDLFIMWDYIHDRSYCFIYI</sequence>
<dbReference type="KEGG" id="bwh:A9C19_17540"/>
<proteinExistence type="predicted"/>
<keyword evidence="3" id="KW-1185">Reference proteome</keyword>
<name>A0A1L3MVN3_9BACI</name>
<dbReference type="RefSeq" id="WP_072581188.1">
    <property type="nucleotide sequence ID" value="NZ_CP016020.1"/>
</dbReference>
<organism evidence="2 3">
    <name type="scientific">Bacillus weihaiensis</name>
    <dbReference type="NCBI Taxonomy" id="1547283"/>
    <lineage>
        <taxon>Bacteria</taxon>
        <taxon>Bacillati</taxon>
        <taxon>Bacillota</taxon>
        <taxon>Bacilli</taxon>
        <taxon>Bacillales</taxon>
        <taxon>Bacillaceae</taxon>
        <taxon>Bacillus</taxon>
    </lineage>
</organism>
<evidence type="ECO:0000313" key="3">
    <source>
        <dbReference type="Proteomes" id="UP000181936"/>
    </source>
</evidence>
<dbReference type="STRING" id="1547283.A9C19_17540"/>
<dbReference type="AlphaFoldDB" id="A0A1L3MVN3"/>
<dbReference type="OrthoDB" id="2677857at2"/>
<evidence type="ECO:0000259" key="1">
    <source>
        <dbReference type="Pfam" id="PF10057"/>
    </source>
</evidence>
<dbReference type="EMBL" id="CP016020">
    <property type="protein sequence ID" value="APH06389.1"/>
    <property type="molecule type" value="Genomic_DNA"/>
</dbReference>
<feature type="domain" description="Na+-translocating membrane potential-generating system MpsC" evidence="1">
    <location>
        <begin position="15"/>
        <end position="109"/>
    </location>
</feature>
<dbReference type="InterPro" id="IPR018745">
    <property type="entry name" value="MpsC"/>
</dbReference>
<dbReference type="Proteomes" id="UP000181936">
    <property type="component" value="Chromosome"/>
</dbReference>
<reference evidence="2 3" key="1">
    <citation type="journal article" date="2016" name="Sci. Rep.">
        <title>Complete genome sequence and transcriptomic analysis of a novel marine strain Bacillus weihaiensis reveals the mechanism of brown algae degradation.</title>
        <authorList>
            <person name="Zhu Y."/>
            <person name="Chen P."/>
            <person name="Bao Y."/>
            <person name="Men Y."/>
            <person name="Zeng Y."/>
            <person name="Yang J."/>
            <person name="Sun J."/>
            <person name="Sun Y."/>
        </authorList>
    </citation>
    <scope>NUCLEOTIDE SEQUENCE [LARGE SCALE GENOMIC DNA]</scope>
    <source>
        <strain evidence="2 3">Alg07</strain>
    </source>
</reference>
<accession>A0A1L3MVN3</accession>
<dbReference type="Pfam" id="PF10057">
    <property type="entry name" value="MpsC"/>
    <property type="match status" value="1"/>
</dbReference>
<gene>
    <name evidence="2" type="ORF">A9C19_17540</name>
</gene>